<evidence type="ECO:0000313" key="8">
    <source>
        <dbReference type="EMBL" id="WDE06753.1"/>
    </source>
</evidence>
<dbReference type="GO" id="GO:0042970">
    <property type="term" value="F:homoserine transmembrane transporter activity"/>
    <property type="evidence" value="ECO:0007669"/>
    <property type="project" value="TreeGrafter"/>
</dbReference>
<comment type="subcellular location">
    <subcellularLocation>
        <location evidence="1">Cell membrane</location>
        <topology evidence="1">Multi-pass membrane protein</topology>
    </subcellularLocation>
</comment>
<feature type="transmembrane region" description="Helical" evidence="7">
    <location>
        <begin position="6"/>
        <end position="27"/>
    </location>
</feature>
<dbReference type="PANTHER" id="PTHR30086:SF14">
    <property type="entry name" value="HOMOSERINE_HOMOSERINE LACTONE EFFLUX PROTEIN"/>
    <property type="match status" value="1"/>
</dbReference>
<dbReference type="KEGG" id="tvd:SG34_007575"/>
<comment type="similarity">
    <text evidence="2">Belongs to the Rht family.</text>
</comment>
<keyword evidence="5 7" id="KW-1133">Transmembrane helix</keyword>
<keyword evidence="4 7" id="KW-0812">Transmembrane</keyword>
<feature type="transmembrane region" description="Helical" evidence="7">
    <location>
        <begin position="182"/>
        <end position="203"/>
    </location>
</feature>
<dbReference type="AlphaFoldDB" id="A0AAE9Z525"/>
<evidence type="ECO:0000313" key="9">
    <source>
        <dbReference type="Proteomes" id="UP000032352"/>
    </source>
</evidence>
<evidence type="ECO:0000256" key="5">
    <source>
        <dbReference type="ARBA" id="ARBA00022989"/>
    </source>
</evidence>
<proteinExistence type="inferred from homology"/>
<reference evidence="8 9" key="2">
    <citation type="journal article" date="2022" name="Mar. Drugs">
        <title>Bioassay-Guided Fractionation Leads to the Detection of Cholic Acid Generated by the Rare Thalassomonas sp.</title>
        <authorList>
            <person name="Pheiffer F."/>
            <person name="Schneider Y.K."/>
            <person name="Hansen E.H."/>
            <person name="Andersen J.H."/>
            <person name="Isaksson J."/>
            <person name="Busche T."/>
            <person name="R C."/>
            <person name="Kalinowski J."/>
            <person name="Zyl L.V."/>
            <person name="Trindade M."/>
        </authorList>
    </citation>
    <scope>NUCLEOTIDE SEQUENCE [LARGE SCALE GENOMIC DNA]</scope>
    <source>
        <strain evidence="8 9">XOM25</strain>
    </source>
</reference>
<dbReference type="InterPro" id="IPR001123">
    <property type="entry name" value="LeuE-type"/>
</dbReference>
<keyword evidence="3" id="KW-1003">Cell membrane</keyword>
<gene>
    <name evidence="8" type="ORF">SG34_007575</name>
</gene>
<protein>
    <submittedName>
        <fullName evidence="8">LysE family translocator</fullName>
    </submittedName>
</protein>
<name>A0AAE9Z525_9GAMM</name>
<evidence type="ECO:0000256" key="2">
    <source>
        <dbReference type="ARBA" id="ARBA00007928"/>
    </source>
</evidence>
<evidence type="ECO:0000256" key="3">
    <source>
        <dbReference type="ARBA" id="ARBA00022475"/>
    </source>
</evidence>
<feature type="transmembrane region" description="Helical" evidence="7">
    <location>
        <begin position="64"/>
        <end position="85"/>
    </location>
</feature>
<feature type="transmembrane region" description="Helical" evidence="7">
    <location>
        <begin position="39"/>
        <end position="58"/>
    </location>
</feature>
<dbReference type="Proteomes" id="UP000032352">
    <property type="component" value="Chromosome"/>
</dbReference>
<keyword evidence="6 7" id="KW-0472">Membrane</keyword>
<keyword evidence="9" id="KW-1185">Reference proteome</keyword>
<accession>A0AAE9Z525</accession>
<dbReference type="GO" id="GO:0005886">
    <property type="term" value="C:plasma membrane"/>
    <property type="evidence" value="ECO:0007669"/>
    <property type="project" value="UniProtKB-SubCell"/>
</dbReference>
<dbReference type="Pfam" id="PF01810">
    <property type="entry name" value="LysE"/>
    <property type="match status" value="1"/>
</dbReference>
<sequence length="205" mass="22145">MTLSSYFIYLSISIAASASPGPSVLLAASNGINYGREKALWGVAGHVSAILLLAIISATGLGAILLASPTAFTLLKYIGAAYLLYTGIKIWRSKSAVFLPGPRQAQASAFKLYRQSFMLALTNPKALMFFSALFPQFIQPEKALWPQFMLLAATSLFNAFFFTAAYVFFADKCKNRLAGSNSSIWFSRFTGSLFVGFAGVMALGR</sequence>
<evidence type="ECO:0000256" key="1">
    <source>
        <dbReference type="ARBA" id="ARBA00004651"/>
    </source>
</evidence>
<organism evidence="8 9">
    <name type="scientific">Thalassomonas viridans</name>
    <dbReference type="NCBI Taxonomy" id="137584"/>
    <lineage>
        <taxon>Bacteria</taxon>
        <taxon>Pseudomonadati</taxon>
        <taxon>Pseudomonadota</taxon>
        <taxon>Gammaproteobacteria</taxon>
        <taxon>Alteromonadales</taxon>
        <taxon>Colwelliaceae</taxon>
        <taxon>Thalassomonas</taxon>
    </lineage>
</organism>
<dbReference type="PANTHER" id="PTHR30086">
    <property type="entry name" value="ARGININE EXPORTER PROTEIN ARGO"/>
    <property type="match status" value="1"/>
</dbReference>
<evidence type="ECO:0000256" key="4">
    <source>
        <dbReference type="ARBA" id="ARBA00022692"/>
    </source>
</evidence>
<reference evidence="8 9" key="1">
    <citation type="journal article" date="2015" name="Genome Announc.">
        <title>Draft Genome Sequences of Marine Isolates of Thalassomonas viridans and Thalassomonas actiniarum.</title>
        <authorList>
            <person name="Olonade I."/>
            <person name="van Zyl L.J."/>
            <person name="Trindade M."/>
        </authorList>
    </citation>
    <scope>NUCLEOTIDE SEQUENCE [LARGE SCALE GENOMIC DNA]</scope>
    <source>
        <strain evidence="8 9">XOM25</strain>
    </source>
</reference>
<dbReference type="RefSeq" id="WP_044839946.1">
    <property type="nucleotide sequence ID" value="NZ_CP059733.1"/>
</dbReference>
<evidence type="ECO:0000256" key="6">
    <source>
        <dbReference type="ARBA" id="ARBA00023136"/>
    </source>
</evidence>
<feature type="transmembrane region" description="Helical" evidence="7">
    <location>
        <begin position="144"/>
        <end position="170"/>
    </location>
</feature>
<dbReference type="EMBL" id="CP059733">
    <property type="protein sequence ID" value="WDE06753.1"/>
    <property type="molecule type" value="Genomic_DNA"/>
</dbReference>
<evidence type="ECO:0000256" key="7">
    <source>
        <dbReference type="SAM" id="Phobius"/>
    </source>
</evidence>
<feature type="transmembrane region" description="Helical" evidence="7">
    <location>
        <begin position="117"/>
        <end position="138"/>
    </location>
</feature>
<dbReference type="PIRSF" id="PIRSF006324">
    <property type="entry name" value="LeuE"/>
    <property type="match status" value="1"/>
</dbReference>